<reference evidence="1" key="1">
    <citation type="submission" date="2022-10" db="EMBL/GenBank/DDBJ databases">
        <title>Culturing micro-colonial fungi from biological soil crusts in the Mojave desert and describing Neophaeococcomyces mojavensis, and introducing the new genera and species Taxawa tesnikishii.</title>
        <authorList>
            <person name="Kurbessoian T."/>
            <person name="Stajich J.E."/>
        </authorList>
    </citation>
    <scope>NUCLEOTIDE SEQUENCE</scope>
    <source>
        <strain evidence="1">JES_115</strain>
    </source>
</reference>
<gene>
    <name evidence="1" type="ORF">H2199_003006</name>
</gene>
<keyword evidence="2" id="KW-1185">Reference proteome</keyword>
<dbReference type="EMBL" id="JAPDRP010000007">
    <property type="protein sequence ID" value="KAJ9645963.1"/>
    <property type="molecule type" value="Genomic_DNA"/>
</dbReference>
<organism evidence="1 2">
    <name type="scientific">Coniosporium tulheliwenetii</name>
    <dbReference type="NCBI Taxonomy" id="3383036"/>
    <lineage>
        <taxon>Eukaryota</taxon>
        <taxon>Fungi</taxon>
        <taxon>Dikarya</taxon>
        <taxon>Ascomycota</taxon>
        <taxon>Pezizomycotina</taxon>
        <taxon>Dothideomycetes</taxon>
        <taxon>Dothideomycetes incertae sedis</taxon>
        <taxon>Coniosporium</taxon>
    </lineage>
</organism>
<comment type="caution">
    <text evidence="1">The sequence shown here is derived from an EMBL/GenBank/DDBJ whole genome shotgun (WGS) entry which is preliminary data.</text>
</comment>
<dbReference type="Proteomes" id="UP001172680">
    <property type="component" value="Unassembled WGS sequence"/>
</dbReference>
<evidence type="ECO:0000313" key="1">
    <source>
        <dbReference type="EMBL" id="KAJ9645963.1"/>
    </source>
</evidence>
<protein>
    <submittedName>
        <fullName evidence="1">Uncharacterized protein</fullName>
    </submittedName>
</protein>
<sequence>MSTRKRKQEAEQEEELQALPSDVSDEEEEAQMHRSRVGRVIVILDVARLTYAVWINRYESEGSEGYDDEDGESEEEAKPAPAAAAPKAKKRKTAQPEEVSDEEEPEVEDEAATPDEEEQSEPEEEYDEDAEADTADKSGPAAAAKARKGGTVPKEADLKEVESDDDDPVQHLLQHKQYVDAVVESPQDLLSNRKYHSSRLCESGILTIGSYSRELERLGLGNINDSTPMKDQLAKLAKFRPTALEIDSSVVYRLYACNLFKGCPVCHIDILRAVNSIISNTLSSCTALCIDCILGTSTSPISCRINHTEPLLLPGGAGDVSSFAEWTERDMQRLHL</sequence>
<proteinExistence type="predicted"/>
<evidence type="ECO:0000313" key="2">
    <source>
        <dbReference type="Proteomes" id="UP001172680"/>
    </source>
</evidence>
<accession>A0ACC2ZFC3</accession>
<name>A0ACC2ZFC3_9PEZI</name>